<reference evidence="6 7" key="2">
    <citation type="submission" date="2019-05" db="EMBL/GenBank/DDBJ databases">
        <authorList>
            <person name="Suflita J.M."/>
            <person name="Marks C.R."/>
        </authorList>
    </citation>
    <scope>NUCLEOTIDE SEQUENCE [LARGE SCALE GENOMIC DNA]</scope>
    <source>
        <strain evidence="6 7">ALDC</strain>
    </source>
</reference>
<evidence type="ECO:0000313" key="6">
    <source>
        <dbReference type="EMBL" id="QCQ21730.1"/>
    </source>
</evidence>
<name>A0A4P8L1S8_9BACT</name>
<evidence type="ECO:0000256" key="4">
    <source>
        <dbReference type="PROSITE-ProRule" id="PRU00169"/>
    </source>
</evidence>
<evidence type="ECO:0000256" key="2">
    <source>
        <dbReference type="ARBA" id="ARBA00023012"/>
    </source>
</evidence>
<evidence type="ECO:0000313" key="7">
    <source>
        <dbReference type="Proteomes" id="UP000298602"/>
    </source>
</evidence>
<feature type="modified residue" description="4-aspartylphosphate" evidence="4">
    <location>
        <position position="51"/>
    </location>
</feature>
<dbReference type="PANTHER" id="PTHR48111">
    <property type="entry name" value="REGULATOR OF RPOS"/>
    <property type="match status" value="1"/>
</dbReference>
<dbReference type="EMBL" id="CP040098">
    <property type="protein sequence ID" value="QCQ21730.1"/>
    <property type="molecule type" value="Genomic_DNA"/>
</dbReference>
<feature type="domain" description="Response regulatory" evidence="5">
    <location>
        <begin position="2"/>
        <end position="117"/>
    </location>
</feature>
<dbReference type="GO" id="GO:0000976">
    <property type="term" value="F:transcription cis-regulatory region binding"/>
    <property type="evidence" value="ECO:0007669"/>
    <property type="project" value="TreeGrafter"/>
</dbReference>
<proteinExistence type="predicted"/>
<accession>A0A4P8L1S8</accession>
<dbReference type="SMART" id="SM00448">
    <property type="entry name" value="REC"/>
    <property type="match status" value="1"/>
</dbReference>
<dbReference type="Gene3D" id="3.40.50.2300">
    <property type="match status" value="1"/>
</dbReference>
<dbReference type="PROSITE" id="PS50110">
    <property type="entry name" value="RESPONSE_REGULATORY"/>
    <property type="match status" value="1"/>
</dbReference>
<keyword evidence="7" id="KW-1185">Reference proteome</keyword>
<dbReference type="GO" id="GO:0032993">
    <property type="term" value="C:protein-DNA complex"/>
    <property type="evidence" value="ECO:0007669"/>
    <property type="project" value="TreeGrafter"/>
</dbReference>
<dbReference type="RefSeq" id="WP_137423699.1">
    <property type="nucleotide sequence ID" value="NZ_CP040098.1"/>
</dbReference>
<gene>
    <name evidence="6" type="ORF">FDQ92_05780</name>
</gene>
<dbReference type="Proteomes" id="UP000298602">
    <property type="component" value="Chromosome"/>
</dbReference>
<sequence length="123" mass="13868">MRVLLVDDEQELVVTLAERLSLRGIDADWAATAEEALEKVKDHTYDVAVLDVKIPRMSGLDLKRHIEKIQPGIRFIFMTGHGSERDFEIGAAEAGEEYYLVKPVKLELLIAKMNELMKTEGGQ</sequence>
<protein>
    <submittedName>
        <fullName evidence="6">Response regulator</fullName>
    </submittedName>
</protein>
<keyword evidence="2" id="KW-0902">Two-component regulatory system</keyword>
<organism evidence="6 7">
    <name type="scientific">Desulfoglaeba alkanexedens ALDC</name>
    <dbReference type="NCBI Taxonomy" id="980445"/>
    <lineage>
        <taxon>Bacteria</taxon>
        <taxon>Pseudomonadati</taxon>
        <taxon>Thermodesulfobacteriota</taxon>
        <taxon>Syntrophobacteria</taxon>
        <taxon>Syntrophobacterales</taxon>
        <taxon>Syntrophobacteraceae</taxon>
        <taxon>Desulfoglaeba</taxon>
    </lineage>
</organism>
<dbReference type="InterPro" id="IPR011006">
    <property type="entry name" value="CheY-like_superfamily"/>
</dbReference>
<keyword evidence="3" id="KW-0238">DNA-binding</keyword>
<reference evidence="6 7" key="1">
    <citation type="submission" date="2019-05" db="EMBL/GenBank/DDBJ databases">
        <title>The Complete Genome Sequence of the n-alkane-degrading Desulfoglaeba alkanexedens ALDC reveals multiple alkylsuccinate synthase gene clusters.</title>
        <authorList>
            <person name="Callaghan A.V."/>
            <person name="Davidova I.A."/>
            <person name="Duncan K.E."/>
            <person name="Morris B."/>
            <person name="McInerney M.J."/>
        </authorList>
    </citation>
    <scope>NUCLEOTIDE SEQUENCE [LARGE SCALE GENOMIC DNA]</scope>
    <source>
        <strain evidence="6 7">ALDC</strain>
    </source>
</reference>
<dbReference type="InterPro" id="IPR001789">
    <property type="entry name" value="Sig_transdc_resp-reg_receiver"/>
</dbReference>
<dbReference type="PANTHER" id="PTHR48111:SF40">
    <property type="entry name" value="PHOSPHATE REGULON TRANSCRIPTIONAL REGULATORY PROTEIN PHOB"/>
    <property type="match status" value="1"/>
</dbReference>
<keyword evidence="1 4" id="KW-0597">Phosphoprotein</keyword>
<evidence type="ECO:0000256" key="1">
    <source>
        <dbReference type="ARBA" id="ARBA00022553"/>
    </source>
</evidence>
<evidence type="ECO:0000256" key="3">
    <source>
        <dbReference type="ARBA" id="ARBA00023125"/>
    </source>
</evidence>
<dbReference type="AlphaFoldDB" id="A0A4P8L1S8"/>
<evidence type="ECO:0000259" key="5">
    <source>
        <dbReference type="PROSITE" id="PS50110"/>
    </source>
</evidence>
<dbReference type="GO" id="GO:0000156">
    <property type="term" value="F:phosphorelay response regulator activity"/>
    <property type="evidence" value="ECO:0007669"/>
    <property type="project" value="TreeGrafter"/>
</dbReference>
<dbReference type="InterPro" id="IPR039420">
    <property type="entry name" value="WalR-like"/>
</dbReference>
<dbReference type="OrthoDB" id="9788090at2"/>
<dbReference type="GO" id="GO:0005829">
    <property type="term" value="C:cytosol"/>
    <property type="evidence" value="ECO:0007669"/>
    <property type="project" value="TreeGrafter"/>
</dbReference>
<dbReference type="Pfam" id="PF00072">
    <property type="entry name" value="Response_reg"/>
    <property type="match status" value="1"/>
</dbReference>
<dbReference type="KEGG" id="dax:FDQ92_05780"/>
<dbReference type="CDD" id="cd00156">
    <property type="entry name" value="REC"/>
    <property type="match status" value="1"/>
</dbReference>
<dbReference type="GO" id="GO:0006355">
    <property type="term" value="P:regulation of DNA-templated transcription"/>
    <property type="evidence" value="ECO:0007669"/>
    <property type="project" value="TreeGrafter"/>
</dbReference>
<dbReference type="SUPFAM" id="SSF52172">
    <property type="entry name" value="CheY-like"/>
    <property type="match status" value="1"/>
</dbReference>